<evidence type="ECO:0000256" key="1">
    <source>
        <dbReference type="ARBA" id="ARBA00012726"/>
    </source>
</evidence>
<feature type="binding site" evidence="9">
    <location>
        <position position="68"/>
    </location>
    <ligand>
        <name>Mn(2+)</name>
        <dbReference type="ChEBI" id="CHEBI:29035"/>
        <label>1</label>
    </ligand>
</feature>
<dbReference type="GO" id="GO:0006396">
    <property type="term" value="P:RNA processing"/>
    <property type="evidence" value="ECO:0007669"/>
    <property type="project" value="InterPro"/>
</dbReference>
<protein>
    <recommendedName>
        <fullName evidence="1">3'-phosphate/5'-hydroxy nucleic acid ligase</fullName>
        <ecNumber evidence="1">6.5.1.8</ecNumber>
    </recommendedName>
</protein>
<keyword evidence="3 9" id="KW-0479">Metal-binding</keyword>
<organism evidence="10 11">
    <name type="scientific">Achlya hypogyna</name>
    <name type="common">Oomycete</name>
    <name type="synonym">Protoachlya hypogyna</name>
    <dbReference type="NCBI Taxonomy" id="1202772"/>
    <lineage>
        <taxon>Eukaryota</taxon>
        <taxon>Sar</taxon>
        <taxon>Stramenopiles</taxon>
        <taxon>Oomycota</taxon>
        <taxon>Saprolegniomycetes</taxon>
        <taxon>Saprolegniales</taxon>
        <taxon>Achlyaceae</taxon>
        <taxon>Achlya</taxon>
    </lineage>
</organism>
<proteinExistence type="predicted"/>
<dbReference type="GO" id="GO:0170057">
    <property type="term" value="F:RNA ligase (GTP) activity"/>
    <property type="evidence" value="ECO:0007669"/>
    <property type="project" value="UniProtKB-EC"/>
</dbReference>
<dbReference type="Pfam" id="PF01139">
    <property type="entry name" value="RtcB"/>
    <property type="match status" value="1"/>
</dbReference>
<keyword evidence="6 9" id="KW-0464">Manganese</keyword>
<comment type="catalytic activity">
    <reaction evidence="7">
        <text>a 3'-end 3'-phospho-ribonucleotide-RNA + a 5'-end dephospho-ribonucleoside-RNA + GTP = a ribonucleotidyl-ribonucleotide-RNA + GMP + diphosphate</text>
        <dbReference type="Rhea" id="RHEA:68076"/>
        <dbReference type="Rhea" id="RHEA-COMP:10463"/>
        <dbReference type="Rhea" id="RHEA-COMP:13936"/>
        <dbReference type="Rhea" id="RHEA-COMP:17355"/>
        <dbReference type="ChEBI" id="CHEBI:33019"/>
        <dbReference type="ChEBI" id="CHEBI:37565"/>
        <dbReference type="ChEBI" id="CHEBI:58115"/>
        <dbReference type="ChEBI" id="CHEBI:83062"/>
        <dbReference type="ChEBI" id="CHEBI:138284"/>
        <dbReference type="ChEBI" id="CHEBI:173118"/>
        <dbReference type="EC" id="6.5.1.8"/>
    </reaction>
</comment>
<dbReference type="Gene3D" id="3.90.1860.10">
    <property type="entry name" value="tRNA-splicing ligase RtcB"/>
    <property type="match status" value="1"/>
</dbReference>
<sequence length="422" mass="45386">MFNIGDAWVFLDEIHVDRETHLQIAAMAVHPTVAHVRVMPDAHKGNGCCVGFTCRLTSSVLPGLIGGDIGCGVAIHPLPAPALAKKRSLAKLDRHIHACVPMGNGYNRIHARPVIQPEQLAPFFDAAQAEAMAFVAAFAKSFGVDLAAHVPTYGEAYLRALCARVGSNYESDLRALGSLGGGNHFIEVNECTATGQAYVAVHTGSRRLGQLIARYHHSVAEGSGEAAQHAANDDDDVTGVQASSRALSGPAAAAYFFDMIWAQTYAHVNRRAILSLVLANQYAPAQVIESTHNYIDFRDLVVRKGAIRCHANDLCVVALNMRDGILLCRGRGNDDWNWSGPHGCGRLRGRKRAGQRGSRDDVAASMRGFAKEMDGVYSSCIVPETLDERPSAYRDAELIRAALAPTATVVAHLKTVLNVKGH</sequence>
<dbReference type="GO" id="GO:0003909">
    <property type="term" value="F:DNA ligase activity"/>
    <property type="evidence" value="ECO:0007669"/>
    <property type="project" value="TreeGrafter"/>
</dbReference>
<keyword evidence="4 8" id="KW-0547">Nucleotide-binding</keyword>
<feature type="binding site" evidence="9">
    <location>
        <position position="202"/>
    </location>
    <ligand>
        <name>Mn(2+)</name>
        <dbReference type="ChEBI" id="CHEBI:29035"/>
        <label>2</label>
    </ligand>
</feature>
<feature type="binding site" evidence="8">
    <location>
        <begin position="183"/>
        <end position="187"/>
    </location>
    <ligand>
        <name>GMP</name>
        <dbReference type="ChEBI" id="CHEBI:58115"/>
    </ligand>
</feature>
<accession>A0A1V9YB56</accession>
<dbReference type="SUPFAM" id="SSF103365">
    <property type="entry name" value="Hypothetical protein PH1602"/>
    <property type="match status" value="1"/>
</dbReference>
<keyword evidence="5 8" id="KW-0342">GTP-binding</keyword>
<dbReference type="GO" id="GO:0042245">
    <property type="term" value="P:RNA repair"/>
    <property type="evidence" value="ECO:0007669"/>
    <property type="project" value="TreeGrafter"/>
</dbReference>
<comment type="caution">
    <text evidence="10">The sequence shown here is derived from an EMBL/GenBank/DDBJ whole genome shotgun (WGS) entry which is preliminary data.</text>
</comment>
<dbReference type="InterPro" id="IPR036025">
    <property type="entry name" value="RtcB-like_sf"/>
</dbReference>
<dbReference type="OrthoDB" id="10249697at2759"/>
<evidence type="ECO:0000256" key="2">
    <source>
        <dbReference type="ARBA" id="ARBA00022598"/>
    </source>
</evidence>
<keyword evidence="11" id="KW-1185">Reference proteome</keyword>
<dbReference type="GO" id="GO:0030145">
    <property type="term" value="F:manganese ion binding"/>
    <property type="evidence" value="ECO:0007669"/>
    <property type="project" value="TreeGrafter"/>
</dbReference>
<evidence type="ECO:0000313" key="10">
    <source>
        <dbReference type="EMBL" id="OQR82951.1"/>
    </source>
</evidence>
<evidence type="ECO:0000256" key="3">
    <source>
        <dbReference type="ARBA" id="ARBA00022723"/>
    </source>
</evidence>
<evidence type="ECO:0000256" key="6">
    <source>
        <dbReference type="ARBA" id="ARBA00023211"/>
    </source>
</evidence>
<dbReference type="InterPro" id="IPR052915">
    <property type="entry name" value="RtcB-like"/>
</dbReference>
<evidence type="ECO:0000313" key="11">
    <source>
        <dbReference type="Proteomes" id="UP000243579"/>
    </source>
</evidence>
<evidence type="ECO:0000256" key="7">
    <source>
        <dbReference type="ARBA" id="ARBA00047746"/>
    </source>
</evidence>
<gene>
    <name evidence="10" type="ORF">ACHHYP_15284</name>
</gene>
<dbReference type="AlphaFoldDB" id="A0A1V9YB56"/>
<dbReference type="STRING" id="1202772.A0A1V9YB56"/>
<dbReference type="PANTHER" id="PTHR43749">
    <property type="entry name" value="RNA-SPLICING LIGASE RTCB"/>
    <property type="match status" value="1"/>
</dbReference>
<evidence type="ECO:0000256" key="8">
    <source>
        <dbReference type="PIRSR" id="PIRSR601233-2"/>
    </source>
</evidence>
<evidence type="ECO:0000256" key="9">
    <source>
        <dbReference type="PIRSR" id="PIRSR601233-3"/>
    </source>
</evidence>
<dbReference type="PANTHER" id="PTHR43749:SF2">
    <property type="entry name" value="RNA-SPLICING LIGASE RTCB"/>
    <property type="match status" value="1"/>
</dbReference>
<evidence type="ECO:0000256" key="4">
    <source>
        <dbReference type="ARBA" id="ARBA00022741"/>
    </source>
</evidence>
<comment type="cofactor">
    <cofactor evidence="9">
        <name>Mn(2+)</name>
        <dbReference type="ChEBI" id="CHEBI:29035"/>
    </cofactor>
    <text evidence="9">Binds 2 manganese ions per subunit.</text>
</comment>
<keyword evidence="2" id="KW-0436">Ligase</keyword>
<reference evidence="10 11" key="1">
    <citation type="journal article" date="2014" name="Genome Biol. Evol.">
        <title>The secreted proteins of Achlya hypogyna and Thraustotheca clavata identify the ancestral oomycete secretome and reveal gene acquisitions by horizontal gene transfer.</title>
        <authorList>
            <person name="Misner I."/>
            <person name="Blouin N."/>
            <person name="Leonard G."/>
            <person name="Richards T.A."/>
            <person name="Lane C.E."/>
        </authorList>
    </citation>
    <scope>NUCLEOTIDE SEQUENCE [LARGE SCALE GENOMIC DNA]</scope>
    <source>
        <strain evidence="10 11">ATCC 48635</strain>
    </source>
</reference>
<dbReference type="EC" id="6.5.1.8" evidence="1"/>
<dbReference type="InterPro" id="IPR001233">
    <property type="entry name" value="RtcB"/>
</dbReference>
<name>A0A1V9YB56_ACHHY</name>
<dbReference type="EMBL" id="JNBR01002406">
    <property type="protein sequence ID" value="OQR82951.1"/>
    <property type="molecule type" value="Genomic_DNA"/>
</dbReference>
<dbReference type="GO" id="GO:0005525">
    <property type="term" value="F:GTP binding"/>
    <property type="evidence" value="ECO:0007669"/>
    <property type="project" value="UniProtKB-KW"/>
</dbReference>
<dbReference type="Proteomes" id="UP000243579">
    <property type="component" value="Unassembled WGS sequence"/>
</dbReference>
<evidence type="ECO:0000256" key="5">
    <source>
        <dbReference type="ARBA" id="ARBA00023134"/>
    </source>
</evidence>
<feature type="binding site" evidence="9">
    <location>
        <position position="184"/>
    </location>
    <ligand>
        <name>Mn(2+)</name>
        <dbReference type="ChEBI" id="CHEBI:29035"/>
        <label>1</label>
    </ligand>
</feature>
<dbReference type="GO" id="GO:0006281">
    <property type="term" value="P:DNA repair"/>
    <property type="evidence" value="ECO:0007669"/>
    <property type="project" value="TreeGrafter"/>
</dbReference>